<evidence type="ECO:0000256" key="2">
    <source>
        <dbReference type="ARBA" id="ARBA00005019"/>
    </source>
</evidence>
<reference evidence="13 14" key="1">
    <citation type="submission" date="2020-07" db="EMBL/GenBank/DDBJ databases">
        <authorList>
            <person name="Feng X."/>
        </authorList>
    </citation>
    <scope>NUCLEOTIDE SEQUENCE [LARGE SCALE GENOMIC DNA]</scope>
    <source>
        <strain evidence="13 14">JCM14086</strain>
    </source>
</reference>
<evidence type="ECO:0000256" key="11">
    <source>
        <dbReference type="HAMAP-Rule" id="MF_00244"/>
    </source>
</evidence>
<evidence type="ECO:0000256" key="10">
    <source>
        <dbReference type="ARBA" id="ARBA00048721"/>
    </source>
</evidence>
<proteinExistence type="inferred from homology"/>
<name>A0A7X1AZ95_9BACT</name>
<dbReference type="PANTHER" id="PTHR39321">
    <property type="entry name" value="NICOTINATE-NUCLEOTIDE ADENYLYLTRANSFERASE-RELATED"/>
    <property type="match status" value="1"/>
</dbReference>
<evidence type="ECO:0000256" key="3">
    <source>
        <dbReference type="ARBA" id="ARBA00009014"/>
    </source>
</evidence>
<evidence type="ECO:0000259" key="12">
    <source>
        <dbReference type="Pfam" id="PF01467"/>
    </source>
</evidence>
<feature type="domain" description="Cytidyltransferase-like" evidence="12">
    <location>
        <begin position="12"/>
        <end position="175"/>
    </location>
</feature>
<dbReference type="SUPFAM" id="SSF52374">
    <property type="entry name" value="Nucleotidylyl transferase"/>
    <property type="match status" value="1"/>
</dbReference>
<dbReference type="PANTHER" id="PTHR39321:SF3">
    <property type="entry name" value="PHOSPHOPANTETHEINE ADENYLYLTRANSFERASE"/>
    <property type="match status" value="1"/>
</dbReference>
<protein>
    <recommendedName>
        <fullName evidence="11">Probable nicotinate-nucleotide adenylyltransferase</fullName>
        <ecNumber evidence="11">2.7.7.18</ecNumber>
    </recommendedName>
    <alternativeName>
        <fullName evidence="11">Deamido-NAD(+) diphosphorylase</fullName>
    </alternativeName>
    <alternativeName>
        <fullName evidence="11">Deamido-NAD(+) pyrophosphorylase</fullName>
    </alternativeName>
    <alternativeName>
        <fullName evidence="11">Nicotinate mononucleotide adenylyltransferase</fullName>
        <shortName evidence="11">NaMN adenylyltransferase</shortName>
    </alternativeName>
</protein>
<dbReference type="InterPro" id="IPR005248">
    <property type="entry name" value="NadD/NMNAT"/>
</dbReference>
<dbReference type="InterPro" id="IPR014729">
    <property type="entry name" value="Rossmann-like_a/b/a_fold"/>
</dbReference>
<dbReference type="GO" id="GO:0009435">
    <property type="term" value="P:NAD+ biosynthetic process"/>
    <property type="evidence" value="ECO:0007669"/>
    <property type="project" value="UniProtKB-UniRule"/>
</dbReference>
<accession>A0A7X1AZ95</accession>
<dbReference type="Gene3D" id="3.40.50.620">
    <property type="entry name" value="HUPs"/>
    <property type="match status" value="1"/>
</dbReference>
<dbReference type="NCBIfam" id="NF000840">
    <property type="entry name" value="PRK00071.1-3"/>
    <property type="match status" value="1"/>
</dbReference>
<dbReference type="InterPro" id="IPR004821">
    <property type="entry name" value="Cyt_trans-like"/>
</dbReference>
<dbReference type="UniPathway" id="UPA00253">
    <property type="reaction ID" value="UER00332"/>
</dbReference>
<dbReference type="CDD" id="cd02165">
    <property type="entry name" value="NMNAT"/>
    <property type="match status" value="1"/>
</dbReference>
<comment type="catalytic activity">
    <reaction evidence="10 11">
        <text>nicotinate beta-D-ribonucleotide + ATP + H(+) = deamido-NAD(+) + diphosphate</text>
        <dbReference type="Rhea" id="RHEA:22860"/>
        <dbReference type="ChEBI" id="CHEBI:15378"/>
        <dbReference type="ChEBI" id="CHEBI:30616"/>
        <dbReference type="ChEBI" id="CHEBI:33019"/>
        <dbReference type="ChEBI" id="CHEBI:57502"/>
        <dbReference type="ChEBI" id="CHEBI:58437"/>
        <dbReference type="EC" id="2.7.7.18"/>
    </reaction>
</comment>
<dbReference type="AlphaFoldDB" id="A0A7X1AZ95"/>
<comment type="function">
    <text evidence="1 11">Catalyzes the reversible adenylation of nicotinate mononucleotide (NaMN) to nicotinic acid adenine dinucleotide (NaAD).</text>
</comment>
<dbReference type="NCBIfam" id="TIGR00482">
    <property type="entry name" value="nicotinate (nicotinamide) nucleotide adenylyltransferase"/>
    <property type="match status" value="1"/>
</dbReference>
<evidence type="ECO:0000313" key="13">
    <source>
        <dbReference type="EMBL" id="MBC2601693.1"/>
    </source>
</evidence>
<keyword evidence="7 11" id="KW-0547">Nucleotide-binding</keyword>
<dbReference type="NCBIfam" id="TIGR00125">
    <property type="entry name" value="cyt_tran_rel"/>
    <property type="match status" value="1"/>
</dbReference>
<keyword evidence="9 11" id="KW-0520">NAD</keyword>
<keyword evidence="8 11" id="KW-0067">ATP-binding</keyword>
<dbReference type="Pfam" id="PF01467">
    <property type="entry name" value="CTP_transf_like"/>
    <property type="match status" value="1"/>
</dbReference>
<keyword evidence="6 11" id="KW-0548">Nucleotidyltransferase</keyword>
<evidence type="ECO:0000256" key="5">
    <source>
        <dbReference type="ARBA" id="ARBA00022679"/>
    </source>
</evidence>
<evidence type="ECO:0000256" key="8">
    <source>
        <dbReference type="ARBA" id="ARBA00022840"/>
    </source>
</evidence>
<gene>
    <name evidence="11 13" type="primary">nadD</name>
    <name evidence="13" type="ORF">H5P30_07870</name>
</gene>
<dbReference type="GO" id="GO:0005524">
    <property type="term" value="F:ATP binding"/>
    <property type="evidence" value="ECO:0007669"/>
    <property type="project" value="UniProtKB-KW"/>
</dbReference>
<evidence type="ECO:0000256" key="6">
    <source>
        <dbReference type="ARBA" id="ARBA00022695"/>
    </source>
</evidence>
<dbReference type="EMBL" id="JACHVA010000069">
    <property type="protein sequence ID" value="MBC2601693.1"/>
    <property type="molecule type" value="Genomic_DNA"/>
</dbReference>
<dbReference type="RefSeq" id="WP_185692411.1">
    <property type="nucleotide sequence ID" value="NZ_JACHVA010000069.1"/>
</dbReference>
<organism evidence="13 14">
    <name type="scientific">Puniceicoccus vermicola</name>
    <dbReference type="NCBI Taxonomy" id="388746"/>
    <lineage>
        <taxon>Bacteria</taxon>
        <taxon>Pseudomonadati</taxon>
        <taxon>Verrucomicrobiota</taxon>
        <taxon>Opitutia</taxon>
        <taxon>Puniceicoccales</taxon>
        <taxon>Puniceicoccaceae</taxon>
        <taxon>Puniceicoccus</taxon>
    </lineage>
</organism>
<comment type="pathway">
    <text evidence="2 11">Cofactor biosynthesis; NAD(+) biosynthesis; deamido-NAD(+) from nicotinate D-ribonucleotide: step 1/1.</text>
</comment>
<evidence type="ECO:0000313" key="14">
    <source>
        <dbReference type="Proteomes" id="UP000525652"/>
    </source>
</evidence>
<dbReference type="Proteomes" id="UP000525652">
    <property type="component" value="Unassembled WGS sequence"/>
</dbReference>
<dbReference type="EC" id="2.7.7.18" evidence="11"/>
<evidence type="ECO:0000256" key="9">
    <source>
        <dbReference type="ARBA" id="ARBA00023027"/>
    </source>
</evidence>
<comment type="similarity">
    <text evidence="3 11">Belongs to the NadD family.</text>
</comment>
<dbReference type="HAMAP" id="MF_00244">
    <property type="entry name" value="NaMN_adenylyltr"/>
    <property type="match status" value="1"/>
</dbReference>
<keyword evidence="4 11" id="KW-0662">Pyridine nucleotide biosynthesis</keyword>
<keyword evidence="5 11" id="KW-0808">Transferase</keyword>
<evidence type="ECO:0000256" key="1">
    <source>
        <dbReference type="ARBA" id="ARBA00002324"/>
    </source>
</evidence>
<keyword evidence="14" id="KW-1185">Reference proteome</keyword>
<sequence>MAKTNRPARIAIYGGTFDPIHLGHLIIAEDALQAAQLDQLHFLPAFSAPLRSRDAETPATDRLAMVRAAVEKYPHFSVDDFDIRQGRRVYSVETVRHYRAQFPEAELFFLIGRDQYDQLNDWHAIDELRKEVTFLCASREGNQDSTPEVEEPEDKDVIFLPSRRIDISATEIRERAQQGASVRSLLPAAVADYLDQNPLYSRG</sequence>
<evidence type="ECO:0000256" key="4">
    <source>
        <dbReference type="ARBA" id="ARBA00022642"/>
    </source>
</evidence>
<dbReference type="GO" id="GO:0004515">
    <property type="term" value="F:nicotinate-nucleotide adenylyltransferase activity"/>
    <property type="evidence" value="ECO:0007669"/>
    <property type="project" value="UniProtKB-UniRule"/>
</dbReference>
<comment type="caution">
    <text evidence="13">The sequence shown here is derived from an EMBL/GenBank/DDBJ whole genome shotgun (WGS) entry which is preliminary data.</text>
</comment>
<evidence type="ECO:0000256" key="7">
    <source>
        <dbReference type="ARBA" id="ARBA00022741"/>
    </source>
</evidence>